<dbReference type="Proteomes" id="UP001152879">
    <property type="component" value="Unassembled WGS sequence"/>
</dbReference>
<feature type="transmembrane region" description="Helical" evidence="5">
    <location>
        <begin position="89"/>
        <end position="112"/>
    </location>
</feature>
<keyword evidence="2 5" id="KW-0812">Transmembrane</keyword>
<evidence type="ECO:0000256" key="2">
    <source>
        <dbReference type="ARBA" id="ARBA00022692"/>
    </source>
</evidence>
<feature type="transmembrane region" description="Helical" evidence="5">
    <location>
        <begin position="52"/>
        <end position="69"/>
    </location>
</feature>
<dbReference type="PANTHER" id="PTHR43424:SF1">
    <property type="entry name" value="LOCUS PUTATIVE PROTEIN 1-RELATED"/>
    <property type="match status" value="1"/>
</dbReference>
<proteinExistence type="predicted"/>
<evidence type="ECO:0000313" key="7">
    <source>
        <dbReference type="Proteomes" id="UP001152879"/>
    </source>
</evidence>
<comment type="subcellular location">
    <subcellularLocation>
        <location evidence="1">Membrane</location>
        <topology evidence="1">Multi-pass membrane protein</topology>
    </subcellularLocation>
</comment>
<feature type="transmembrane region" description="Helical" evidence="5">
    <location>
        <begin position="145"/>
        <end position="167"/>
    </location>
</feature>
<feature type="transmembrane region" description="Helical" evidence="5">
    <location>
        <begin position="253"/>
        <end position="273"/>
    </location>
</feature>
<dbReference type="AlphaFoldDB" id="A0A9X4RSJ5"/>
<comment type="caution">
    <text evidence="6">The sequence shown here is derived from an EMBL/GenBank/DDBJ whole genome shotgun (WGS) entry which is preliminary data.</text>
</comment>
<dbReference type="GO" id="GO:0016020">
    <property type="term" value="C:membrane"/>
    <property type="evidence" value="ECO:0007669"/>
    <property type="project" value="UniProtKB-SubCell"/>
</dbReference>
<feature type="transmembrane region" description="Helical" evidence="5">
    <location>
        <begin position="449"/>
        <end position="468"/>
    </location>
</feature>
<sequence length="479" mass="54555">MMVKEKKSLTVNSVLNVIKQLCVIIFPMITFPYASRVLGVTNYGKINFGQSIISYIALIAALGITNYAIREGAQKREHNSELSTLVNELFTLSIYSTIFSYIILGLLCFFLADLRPYTTLLIIQSMIVVFTTLGTDWINSIFEDYFFITIRYILCQIISIVLMFVLVKEPEDYLMYAFVSVSANILANIWNIYHIRKKLKIKLRFVEFSGVKKHFKSVFYMFVSSIATLVYINSDITMLGIMKDDTVVGYYSVSVKIYSLIKQLVNAFMIVSIPRFSNYIGNGKLDEVQKGLNSLFTFLILMIGPAMSGLYSLSSDIIFLFAGKDYIKATPSLQILSFAIFFSTLACFYINVVMIPFMKEKLILKATIISASANILLNFVLIPSYGANAAALTTLISEMLLVVFGIYYMRNSLELRWKVPLLISSLISIIVYFICQFVISLNLNRIQEITFSTFISFIVFLFITVPYLKMNKMKILLKK</sequence>
<feature type="transmembrane region" description="Helical" evidence="5">
    <location>
        <begin position="118"/>
        <end position="138"/>
    </location>
</feature>
<evidence type="ECO:0000313" key="6">
    <source>
        <dbReference type="EMBL" id="MDG4512649.1"/>
    </source>
</evidence>
<evidence type="ECO:0000256" key="5">
    <source>
        <dbReference type="SAM" id="Phobius"/>
    </source>
</evidence>
<feature type="transmembrane region" description="Helical" evidence="5">
    <location>
        <begin position="421"/>
        <end position="443"/>
    </location>
</feature>
<evidence type="ECO:0000256" key="1">
    <source>
        <dbReference type="ARBA" id="ARBA00004141"/>
    </source>
</evidence>
<dbReference type="InterPro" id="IPR052556">
    <property type="entry name" value="PolySynth_Transporter"/>
</dbReference>
<protein>
    <submittedName>
        <fullName evidence="6">Flippase</fullName>
    </submittedName>
</protein>
<gene>
    <name evidence="6" type="ORF">NOL15_07315</name>
</gene>
<feature type="transmembrane region" description="Helical" evidence="5">
    <location>
        <begin position="294"/>
        <end position="313"/>
    </location>
</feature>
<feature type="transmembrane region" description="Helical" evidence="5">
    <location>
        <begin position="173"/>
        <end position="193"/>
    </location>
</feature>
<evidence type="ECO:0000256" key="3">
    <source>
        <dbReference type="ARBA" id="ARBA00022989"/>
    </source>
</evidence>
<dbReference type="CDD" id="cd13128">
    <property type="entry name" value="MATE_Wzx_like"/>
    <property type="match status" value="1"/>
</dbReference>
<dbReference type="PANTHER" id="PTHR43424">
    <property type="entry name" value="LOCUS PUTATIVE PROTEIN 1-RELATED"/>
    <property type="match status" value="1"/>
</dbReference>
<organism evidence="6 7">
    <name type="scientific">Streptococcus suis</name>
    <dbReference type="NCBI Taxonomy" id="1307"/>
    <lineage>
        <taxon>Bacteria</taxon>
        <taxon>Bacillati</taxon>
        <taxon>Bacillota</taxon>
        <taxon>Bacilli</taxon>
        <taxon>Lactobacillales</taxon>
        <taxon>Streptococcaceae</taxon>
        <taxon>Streptococcus</taxon>
    </lineage>
</organism>
<evidence type="ECO:0000256" key="4">
    <source>
        <dbReference type="ARBA" id="ARBA00023136"/>
    </source>
</evidence>
<dbReference type="Pfam" id="PF01943">
    <property type="entry name" value="Polysacc_synt"/>
    <property type="match status" value="1"/>
</dbReference>
<feature type="transmembrane region" description="Helical" evidence="5">
    <location>
        <begin position="214"/>
        <end position="233"/>
    </location>
</feature>
<accession>A0A9X4RSJ5</accession>
<feature type="transmembrane region" description="Helical" evidence="5">
    <location>
        <begin position="362"/>
        <end position="383"/>
    </location>
</feature>
<keyword evidence="4 5" id="KW-0472">Membrane</keyword>
<dbReference type="EMBL" id="JANFML010000022">
    <property type="protein sequence ID" value="MDG4512649.1"/>
    <property type="molecule type" value="Genomic_DNA"/>
</dbReference>
<reference evidence="6" key="1">
    <citation type="submission" date="2022-07" db="EMBL/GenBank/DDBJ databases">
        <title>Whole Genome Sequencing of Streptococcus suis.</title>
        <authorList>
            <person name="Dai X."/>
            <person name="Huang J."/>
            <person name="Wang L."/>
        </authorList>
    </citation>
    <scope>NUCLEOTIDE SEQUENCE</scope>
    <source>
        <strain evidence="6">SFB2</strain>
    </source>
</reference>
<keyword evidence="3 5" id="KW-1133">Transmembrane helix</keyword>
<dbReference type="InterPro" id="IPR002797">
    <property type="entry name" value="Polysacc_synth"/>
</dbReference>
<name>A0A9X4RSJ5_STRSU</name>
<feature type="transmembrane region" description="Helical" evidence="5">
    <location>
        <begin position="333"/>
        <end position="355"/>
    </location>
</feature>
<feature type="transmembrane region" description="Helical" evidence="5">
    <location>
        <begin position="389"/>
        <end position="409"/>
    </location>
</feature>